<dbReference type="PROSITE" id="PS50404">
    <property type="entry name" value="GST_NTER"/>
    <property type="match status" value="1"/>
</dbReference>
<gene>
    <name evidence="5" type="ORF">Acr_07g0007740</name>
</gene>
<dbReference type="SFLD" id="SFLDS00019">
    <property type="entry name" value="Glutathione_Transferase_(cytos"/>
    <property type="match status" value="1"/>
</dbReference>
<accession>A0A7J0EY94</accession>
<reference evidence="5 6" key="1">
    <citation type="submission" date="2019-07" db="EMBL/GenBank/DDBJ databases">
        <title>De Novo Assembly of kiwifruit Actinidia rufa.</title>
        <authorList>
            <person name="Sugita-Konishi S."/>
            <person name="Sato K."/>
            <person name="Mori E."/>
            <person name="Abe Y."/>
            <person name="Kisaki G."/>
            <person name="Hamano K."/>
            <person name="Suezawa K."/>
            <person name="Otani M."/>
            <person name="Fukuda T."/>
            <person name="Manabe T."/>
            <person name="Gomi K."/>
            <person name="Tabuchi M."/>
            <person name="Akimitsu K."/>
            <person name="Kataoka I."/>
        </authorList>
    </citation>
    <scope>NUCLEOTIDE SEQUENCE [LARGE SCALE GENOMIC DNA]</scope>
    <source>
        <strain evidence="6">cv. Fuchu</strain>
    </source>
</reference>
<keyword evidence="6" id="KW-1185">Reference proteome</keyword>
<evidence type="ECO:0000259" key="4">
    <source>
        <dbReference type="PROSITE" id="PS50404"/>
    </source>
</evidence>
<dbReference type="SUPFAM" id="SSF52833">
    <property type="entry name" value="Thioredoxin-like"/>
    <property type="match status" value="1"/>
</dbReference>
<dbReference type="FunFam" id="3.40.30.10:FF:000014">
    <property type="entry name" value="Tau class glutathione S-transferase"/>
    <property type="match status" value="1"/>
</dbReference>
<dbReference type="SFLD" id="SFLDG00358">
    <property type="entry name" value="Main_(cytGST)"/>
    <property type="match status" value="1"/>
</dbReference>
<dbReference type="Pfam" id="PF02798">
    <property type="entry name" value="GST_N"/>
    <property type="match status" value="1"/>
</dbReference>
<dbReference type="PANTHER" id="PTHR44548">
    <property type="entry name" value="GST N-TERMINAL DOMAIN-CONTAINING PROTEIN"/>
    <property type="match status" value="1"/>
</dbReference>
<comment type="catalytic activity">
    <reaction evidence="3">
        <text>RX + glutathione = an S-substituted glutathione + a halide anion + H(+)</text>
        <dbReference type="Rhea" id="RHEA:16437"/>
        <dbReference type="ChEBI" id="CHEBI:15378"/>
        <dbReference type="ChEBI" id="CHEBI:16042"/>
        <dbReference type="ChEBI" id="CHEBI:17792"/>
        <dbReference type="ChEBI" id="CHEBI:57925"/>
        <dbReference type="ChEBI" id="CHEBI:90779"/>
        <dbReference type="EC" id="2.5.1.18"/>
    </reaction>
</comment>
<dbReference type="Proteomes" id="UP000585474">
    <property type="component" value="Unassembled WGS sequence"/>
</dbReference>
<dbReference type="EC" id="2.5.1.18" evidence="1"/>
<dbReference type="PANTHER" id="PTHR44548:SF3">
    <property type="entry name" value="GST N-TERMINAL DOMAIN-CONTAINING PROTEIN"/>
    <property type="match status" value="1"/>
</dbReference>
<dbReference type="OrthoDB" id="202840at2759"/>
<dbReference type="InterPro" id="IPR045073">
    <property type="entry name" value="Omega/Tau-like"/>
</dbReference>
<evidence type="ECO:0000313" key="5">
    <source>
        <dbReference type="EMBL" id="GFY90577.1"/>
    </source>
</evidence>
<dbReference type="CDD" id="cd03058">
    <property type="entry name" value="GST_N_Tau"/>
    <property type="match status" value="1"/>
</dbReference>
<dbReference type="AlphaFoldDB" id="A0A7J0EY94"/>
<dbReference type="InterPro" id="IPR040079">
    <property type="entry name" value="Glutathione_S-Trfase"/>
</dbReference>
<dbReference type="SFLD" id="SFLDG01152">
    <property type="entry name" value="Main.3:_Omega-_and_Tau-like"/>
    <property type="match status" value="1"/>
</dbReference>
<dbReference type="InterPro" id="IPR004045">
    <property type="entry name" value="Glutathione_S-Trfase_N"/>
</dbReference>
<evidence type="ECO:0000256" key="2">
    <source>
        <dbReference type="ARBA" id="ARBA00022679"/>
    </source>
</evidence>
<feature type="domain" description="GST N-terminal" evidence="4">
    <location>
        <begin position="5"/>
        <end position="84"/>
    </location>
</feature>
<name>A0A7J0EY94_9ERIC</name>
<comment type="caution">
    <text evidence="5">The sequence shown here is derived from an EMBL/GenBank/DDBJ whole genome shotgun (WGS) entry which is preliminary data.</text>
</comment>
<dbReference type="Gene3D" id="1.20.1050.10">
    <property type="match status" value="1"/>
</dbReference>
<dbReference type="InterPro" id="IPR036249">
    <property type="entry name" value="Thioredoxin-like_sf"/>
</dbReference>
<evidence type="ECO:0000256" key="3">
    <source>
        <dbReference type="ARBA" id="ARBA00047960"/>
    </source>
</evidence>
<protein>
    <recommendedName>
        <fullName evidence="1">glutathione transferase</fullName>
        <ecNumber evidence="1">2.5.1.18</ecNumber>
    </recommendedName>
</protein>
<evidence type="ECO:0000256" key="1">
    <source>
        <dbReference type="ARBA" id="ARBA00012452"/>
    </source>
</evidence>
<dbReference type="EMBL" id="BJWL01000007">
    <property type="protein sequence ID" value="GFY90577.1"/>
    <property type="molecule type" value="Genomic_DNA"/>
</dbReference>
<dbReference type="GO" id="GO:0004364">
    <property type="term" value="F:glutathione transferase activity"/>
    <property type="evidence" value="ECO:0007669"/>
    <property type="project" value="UniProtKB-EC"/>
</dbReference>
<organism evidence="5 6">
    <name type="scientific">Actinidia rufa</name>
    <dbReference type="NCBI Taxonomy" id="165716"/>
    <lineage>
        <taxon>Eukaryota</taxon>
        <taxon>Viridiplantae</taxon>
        <taxon>Streptophyta</taxon>
        <taxon>Embryophyta</taxon>
        <taxon>Tracheophyta</taxon>
        <taxon>Spermatophyta</taxon>
        <taxon>Magnoliopsida</taxon>
        <taxon>eudicotyledons</taxon>
        <taxon>Gunneridae</taxon>
        <taxon>Pentapetalae</taxon>
        <taxon>asterids</taxon>
        <taxon>Ericales</taxon>
        <taxon>Actinidiaceae</taxon>
        <taxon>Actinidia</taxon>
    </lineage>
</organism>
<proteinExistence type="predicted"/>
<keyword evidence="2 5" id="KW-0808">Transferase</keyword>
<evidence type="ECO:0000313" key="6">
    <source>
        <dbReference type="Proteomes" id="UP000585474"/>
    </source>
</evidence>
<sequence>MSNVQEVKLLGAWPSAFVQRIKWALNLKGIEYEYLEQDLFNKGTLLIQCNPVHKKVPVLIHNDRPIAESLIILEYLDETWKNRPLLPQDPYQRAMARFWAKFVDDKVCTLPSYLGTDPEPWDIERICSYIAKKFPEKI</sequence>
<dbReference type="Gene3D" id="3.40.30.10">
    <property type="entry name" value="Glutaredoxin"/>
    <property type="match status" value="1"/>
</dbReference>